<dbReference type="Gene3D" id="3.10.450.50">
    <property type="match status" value="1"/>
</dbReference>
<evidence type="ECO:0000256" key="2">
    <source>
        <dbReference type="SAM" id="SignalP"/>
    </source>
</evidence>
<dbReference type="EMBL" id="CADCUS010000526">
    <property type="protein sequence ID" value="CAA9438347.1"/>
    <property type="molecule type" value="Genomic_DNA"/>
</dbReference>
<dbReference type="SUPFAM" id="SSF54427">
    <property type="entry name" value="NTF2-like"/>
    <property type="match status" value="1"/>
</dbReference>
<dbReference type="PROSITE" id="PS51257">
    <property type="entry name" value="PROKAR_LIPOPROTEIN"/>
    <property type="match status" value="1"/>
</dbReference>
<evidence type="ECO:0000256" key="1">
    <source>
        <dbReference type="SAM" id="MobiDB-lite"/>
    </source>
</evidence>
<sequence length="173" mass="17764">MNRIRPVVVIAVLTAALASCGGPTAPPLTPAPDAGATVPSAAAAPTTATPDPAADEEAVEASFNEYNAALAAEDFGRACALNAPESIETMLDAIEQQAGQRPTDCVEALEGLYSNPATAEQVDAIATTTEIEEVAVTGDEAEVTWSADVQGQRPTVTSDLRRVDGNWLLVDTG</sequence>
<evidence type="ECO:0000313" key="3">
    <source>
        <dbReference type="EMBL" id="CAA9438347.1"/>
    </source>
</evidence>
<feature type="signal peptide" evidence="2">
    <location>
        <begin position="1"/>
        <end position="21"/>
    </location>
</feature>
<feature type="chain" id="PRO_5039128190" description="DUF4878 domain-containing protein" evidence="2">
    <location>
        <begin position="22"/>
        <end position="173"/>
    </location>
</feature>
<keyword evidence="2" id="KW-0732">Signal</keyword>
<name>A0A6J4QBL0_9PSEU</name>
<dbReference type="AlphaFoldDB" id="A0A6J4QBL0"/>
<proteinExistence type="predicted"/>
<reference evidence="3" key="1">
    <citation type="submission" date="2020-02" db="EMBL/GenBank/DDBJ databases">
        <authorList>
            <person name="Meier V. D."/>
        </authorList>
    </citation>
    <scope>NUCLEOTIDE SEQUENCE</scope>
    <source>
        <strain evidence="3">AVDCRST_MAG66</strain>
    </source>
</reference>
<organism evidence="3">
    <name type="scientific">uncultured Pseudonocardia sp</name>
    <dbReference type="NCBI Taxonomy" id="211455"/>
    <lineage>
        <taxon>Bacteria</taxon>
        <taxon>Bacillati</taxon>
        <taxon>Actinomycetota</taxon>
        <taxon>Actinomycetes</taxon>
        <taxon>Pseudonocardiales</taxon>
        <taxon>Pseudonocardiaceae</taxon>
        <taxon>Pseudonocardia</taxon>
        <taxon>environmental samples</taxon>
    </lineage>
</organism>
<dbReference type="InterPro" id="IPR032710">
    <property type="entry name" value="NTF2-like_dom_sf"/>
</dbReference>
<protein>
    <recommendedName>
        <fullName evidence="4">DUF4878 domain-containing protein</fullName>
    </recommendedName>
</protein>
<feature type="compositionally biased region" description="Low complexity" evidence="1">
    <location>
        <begin position="31"/>
        <end position="52"/>
    </location>
</feature>
<feature type="region of interest" description="Disordered" evidence="1">
    <location>
        <begin position="26"/>
        <end position="52"/>
    </location>
</feature>
<gene>
    <name evidence="3" type="ORF">AVDCRST_MAG66-3776</name>
</gene>
<evidence type="ECO:0008006" key="4">
    <source>
        <dbReference type="Google" id="ProtNLM"/>
    </source>
</evidence>
<accession>A0A6J4QBL0</accession>